<comment type="caution">
    <text evidence="4">The sequence shown here is derived from an EMBL/GenBank/DDBJ whole genome shotgun (WGS) entry which is preliminary data.</text>
</comment>
<dbReference type="InterPro" id="IPR049762">
    <property type="entry name" value="PoNe_dom"/>
</dbReference>
<dbReference type="Proteomes" id="UP000321424">
    <property type="component" value="Unassembled WGS sequence"/>
</dbReference>
<evidence type="ECO:0000259" key="2">
    <source>
        <dbReference type="Pfam" id="PF15644"/>
    </source>
</evidence>
<dbReference type="EMBL" id="BJXA01000020">
    <property type="protein sequence ID" value="GEM38955.1"/>
    <property type="molecule type" value="Genomic_DNA"/>
</dbReference>
<feature type="compositionally biased region" description="Basic and acidic residues" evidence="1">
    <location>
        <begin position="1460"/>
        <end position="1470"/>
    </location>
</feature>
<feature type="compositionally biased region" description="Polar residues" evidence="1">
    <location>
        <begin position="304"/>
        <end position="316"/>
    </location>
</feature>
<feature type="compositionally biased region" description="Polar residues" evidence="1">
    <location>
        <begin position="1312"/>
        <end position="1324"/>
    </location>
</feature>
<dbReference type="InterPro" id="IPR057746">
    <property type="entry name" value="CpnT-like_N"/>
</dbReference>
<dbReference type="Pfam" id="PF25547">
    <property type="entry name" value="WXG100_2"/>
    <property type="match status" value="1"/>
</dbReference>
<feature type="compositionally biased region" description="Low complexity" evidence="1">
    <location>
        <begin position="352"/>
        <end position="368"/>
    </location>
</feature>
<keyword evidence="5" id="KW-1185">Reference proteome</keyword>
<sequence length="2245" mass="237591">MGIEIPDSLQWVAKWIVGAGDWPEGDETAMRRVSDAWSEMASALNELDDDAGHVVAQALAAIDGQTHDAIAAYWDQLTGQKGAWTSLVKYLDSIADQIGDGAADIEQTKLVIIGTMVIFALEMAPLLATAWTGISAAGAVALRVATQITIRMAIKQLIARMLTRAAAKAAARAALYGAIFEAIEEGGLEIGTKYLQVGIGHRDDITAQDWKAAGIAAAAGAAGGAVGAGLGNGGLLSGAADVAATRVGRATVAATTEATTGIAGEIAGAATAAALTDQPFNLTLDSITSSAAQGVPGGLHAVGNQHTGNETPTPATEITELGDLPTAPSPHDTQPASDNPDAQASPSATNQSSPTETPASTTSAASNPVETTQPASTSPDDVPLSLPEHHNPPATAAAEGTGPEQSSASIDNPIATGTDHPTTPTPSGTDAASSITQSQNSAAIDSGAQEDTATQAVPAHDGQPDSSPAKPDITDPTPNAPSETGTGSGQPSTPNIADTTQIPAETIEQSITSKDSDLAAPIAHDGQPTPAAPVQPDHVSTPAPATHESPSAVVPDTAGSAPRDEPLSAAVPRDAGQPEQLTGTTTSALTTADTAAAPLTAPSATTTSPSAETPHRSTTPAPDPAGSSTSTSPAPGPQSNVPAAAGPTGATADPARPTTSGPTPPDSTRPSPSLAEQARPASPTPAQPGSEPTRNAPTTADQSRPAPKTTPRLNPAPAPAYPGDPSTPRDHPRNDGRPATDHSRAPESLPPQLIPGRDATPGHHRPQHVSPTHNAPNPAVQHMDQARAAREFFRNRTPEAGRITQVSTSGDPFSSNAPAFDVRRFPNQAASVLTIRVHLAPGPYASPLDIQNLVDSAQTATDRAFNTVPRLLNGDRLLIDIVFTTDPVTAHLQVTATQAPGDRNNWSVHARPETLVNNIRRQIGLFPAEPGTDPGLSSTDLRQISNDIAAANTPSRYENLPDTRVIDHRRLSELEDQAYQEMVEDSLRDGDRFTRGADPRSHPYGRLVNDGGPTVQGRRNNCLDNALAALSSFFGRPQVALPRWPDPLPDGRIDQNSGEHGGMERAADWLGSGVSDYANRGMSLPEQFEAVHNWIAHLGPGSAALVVNTWHARDANNAFQYDSNGNPVPNGSHATVIVYPLGATGPVWWDPQSGATSDHPPTWMVDYSTELSFTPIPPDQGAGNAGAVSNQGPSGAVPGTHLQPQSGVPAQSVREGMGLQPDPDIGGDRSRTGIGLDETGDRFRDRRGDRVPELVGPDGDGRLQRSEADRPSTDGRPGVPTSVAGDLRPDTGGPDRSGVPSPRVLADGAGHPTTTDHQQTNTPLPDQHVADPSRVRASESLGPREQGTGRDVAPAGDVQLLGPARDTSPGDNTTTLAVTPPTAHQPLAPAPTRDLPVDPGSGRDRSGNSEDRDNGRYPPYIDPNAHTRSDRPPLDRSTDPDAPRKFAEAARSAHPTSNERPVESRVERSTDPNAPNRFAEEQRTALPSPTDPPAQPRVELSSDSSLSSQPAPPGMHRGDDGLLHKPGDRADSYRDPDGKWHRVGDRDGTYRDKAFQLKEGRSWVDDPAVREDIAFLADQSPAELYEVIDPSSRGKLDELVAEAARQDVDRAAAGAAAKAHMKEFGVDRIALLSEKNLPEFIQAQETHIADDSTLSDQAKLAKLERLYEMADNASKYNLLGTEMVNTSKALGEFGGIAHATDRPDIVLLTPFDGAFDGRDTFDVIAFTDNPHPTLLLEECKGGSSPLGAAGTEKGRAQQGSPEYGERTAAIEKNLARLLSETPEQMRARGVDPDGPEGRQLLNARDQLLRAHADGTLRVEYNLVHVSRDGTISVSRFNLERDGQSFLLGVIGGIDKSQAQELLRISETRALEQAMARVMEDHRARLLQPLHPRDREAVLNAVEFARETAVPDGRPEEFRAQALELIEKSRETLGQDPGQASNELLKAAQYLDRAQALEIYPAIDLLHNLDIDPQLKDVAKDVLTAEVVDRDRAIAASLEIGNQEVVASVTERVLATRDPQLQDREKLLQQAIEKVVQLEGEREQGAGANMARLLEAHQSVERAEQAAAVEREHEARAVTVFGLTPELGREVAQALDADRALAIEQAREVVFREAVQQHNNVVEYNPALRVPIGREGSFDARTYLLRLGHEHSRFDRQRGTLVYELPGREPMFIPYDSEAARLAAAAKSIQHGLSIENAAVVHLAQKGQGTPAHEVVQTPPTVEELRMRGRGRELDRARERGIEQGR</sequence>
<proteinExistence type="predicted"/>
<feature type="compositionally biased region" description="Polar residues" evidence="1">
    <location>
        <begin position="476"/>
        <end position="513"/>
    </location>
</feature>
<evidence type="ECO:0000313" key="4">
    <source>
        <dbReference type="EMBL" id="GEM38955.1"/>
    </source>
</evidence>
<feature type="compositionally biased region" description="Polar residues" evidence="1">
    <location>
        <begin position="369"/>
        <end position="379"/>
    </location>
</feature>
<protein>
    <submittedName>
        <fullName evidence="4">Uncharacterized protein</fullName>
    </submittedName>
</protein>
<evidence type="ECO:0000256" key="1">
    <source>
        <dbReference type="SAM" id="MobiDB-lite"/>
    </source>
</evidence>
<feature type="region of interest" description="Disordered" evidence="1">
    <location>
        <begin position="295"/>
        <end position="779"/>
    </location>
</feature>
<dbReference type="InterPro" id="IPR028908">
    <property type="entry name" value="Tox-PL_dom"/>
</dbReference>
<feature type="compositionally biased region" description="Basic and acidic residues" evidence="1">
    <location>
        <begin position="1239"/>
        <end position="1252"/>
    </location>
</feature>
<feature type="compositionally biased region" description="Low complexity" evidence="1">
    <location>
        <begin position="581"/>
        <end position="661"/>
    </location>
</feature>
<feature type="region of interest" description="Disordered" evidence="1">
    <location>
        <begin position="1174"/>
        <end position="1546"/>
    </location>
</feature>
<organism evidence="4 5">
    <name type="scientific">Nocardia ninae NBRC 108245</name>
    <dbReference type="NCBI Taxonomy" id="1210091"/>
    <lineage>
        <taxon>Bacteria</taxon>
        <taxon>Bacillati</taxon>
        <taxon>Actinomycetota</taxon>
        <taxon>Actinomycetes</taxon>
        <taxon>Mycobacteriales</taxon>
        <taxon>Nocardiaceae</taxon>
        <taxon>Nocardia</taxon>
    </lineage>
</organism>
<feature type="compositionally biased region" description="Basic and acidic residues" evidence="1">
    <location>
        <begin position="990"/>
        <end position="1001"/>
    </location>
</feature>
<evidence type="ECO:0000259" key="3">
    <source>
        <dbReference type="Pfam" id="PF25547"/>
    </source>
</evidence>
<dbReference type="OrthoDB" id="4554584at2"/>
<evidence type="ECO:0000313" key="5">
    <source>
        <dbReference type="Proteomes" id="UP000321424"/>
    </source>
</evidence>
<feature type="compositionally biased region" description="Basic and acidic residues" evidence="1">
    <location>
        <begin position="1516"/>
        <end position="1546"/>
    </location>
</feature>
<gene>
    <name evidence="4" type="ORF">NN4_34740</name>
</gene>
<feature type="domain" description="Tox-PL" evidence="2">
    <location>
        <begin position="1020"/>
        <end position="1154"/>
    </location>
</feature>
<reference evidence="4 5" key="1">
    <citation type="submission" date="2019-07" db="EMBL/GenBank/DDBJ databases">
        <title>Whole genome shotgun sequence of Nocardia ninae NBRC 108245.</title>
        <authorList>
            <person name="Hosoyama A."/>
            <person name="Uohara A."/>
            <person name="Ohji S."/>
            <person name="Ichikawa N."/>
        </authorList>
    </citation>
    <scope>NUCLEOTIDE SEQUENCE [LARGE SCALE GENOMIC DNA]</scope>
    <source>
        <strain evidence="4 5">NBRC 108245</strain>
    </source>
</reference>
<dbReference type="Pfam" id="PF15644">
    <property type="entry name" value="Gln_amidase"/>
    <property type="match status" value="1"/>
</dbReference>
<feature type="compositionally biased region" description="Polar residues" evidence="1">
    <location>
        <begin position="419"/>
        <end position="455"/>
    </location>
</feature>
<feature type="region of interest" description="Disordered" evidence="1">
    <location>
        <begin position="1745"/>
        <end position="1764"/>
    </location>
</feature>
<feature type="region of interest" description="Disordered" evidence="1">
    <location>
        <begin position="990"/>
        <end position="1015"/>
    </location>
</feature>
<name>A0A511ME71_9NOCA</name>
<feature type="compositionally biased region" description="Basic and acidic residues" evidence="1">
    <location>
        <begin position="727"/>
        <end position="745"/>
    </location>
</feature>
<feature type="compositionally biased region" description="Polar residues" evidence="1">
    <location>
        <begin position="690"/>
        <end position="702"/>
    </location>
</feature>
<feature type="domain" description="Outer membrane channel protein CpnT-like N-terminal" evidence="3">
    <location>
        <begin position="5"/>
        <end position="148"/>
    </location>
</feature>
<feature type="compositionally biased region" description="Basic and acidic residues" evidence="1">
    <location>
        <begin position="1401"/>
        <end position="1415"/>
    </location>
</feature>
<feature type="compositionally biased region" description="Basic and acidic residues" evidence="1">
    <location>
        <begin position="1259"/>
        <end position="1273"/>
    </location>
</feature>
<feature type="compositionally biased region" description="Basic and acidic residues" evidence="1">
    <location>
        <begin position="1425"/>
        <end position="1448"/>
    </location>
</feature>
<accession>A0A511ME71</accession>
<feature type="compositionally biased region" description="Basic and acidic residues" evidence="1">
    <location>
        <begin position="1328"/>
        <end position="1337"/>
    </location>
</feature>
<feature type="compositionally biased region" description="Low complexity" evidence="1">
    <location>
        <begin position="392"/>
        <end position="404"/>
    </location>
</feature>
<dbReference type="CDD" id="cd20739">
    <property type="entry name" value="PoNe_DUF637"/>
    <property type="match status" value="1"/>
</dbReference>
<dbReference type="RefSeq" id="WP_147131930.1">
    <property type="nucleotide sequence ID" value="NZ_BJXA01000020.1"/>
</dbReference>
<feature type="compositionally biased region" description="Polar residues" evidence="1">
    <location>
        <begin position="331"/>
        <end position="351"/>
    </location>
</feature>